<keyword evidence="7 8" id="KW-0411">Iron-sulfur</keyword>
<dbReference type="eggNOG" id="arCOG01500">
    <property type="taxonomic scope" value="Archaea"/>
</dbReference>
<keyword evidence="2 8" id="KW-0813">Transport</keyword>
<keyword evidence="4 8" id="KW-0479">Metal-binding</keyword>
<dbReference type="Proteomes" id="UP000008136">
    <property type="component" value="Chromosome"/>
</dbReference>
<dbReference type="InterPro" id="IPR050954">
    <property type="entry name" value="ET_IronSulfur_Cluster-Binding"/>
</dbReference>
<evidence type="ECO:0000256" key="7">
    <source>
        <dbReference type="ARBA" id="ARBA00023014"/>
    </source>
</evidence>
<evidence type="ECO:0000256" key="4">
    <source>
        <dbReference type="ARBA" id="ARBA00022723"/>
    </source>
</evidence>
<dbReference type="EMBL" id="CP002588">
    <property type="protein sequence ID" value="AEA47256.1"/>
    <property type="molecule type" value="Genomic_DNA"/>
</dbReference>
<sequence>MYKFIVDTHSNLCIKCKACEAICKNHNNVPPGIYRIRVITINEGKPGQLNIPMPCMHCSDPACLKVCPMDAIYKRPDGIVLVNKDKCIGCGYCSYACPFGAPQFEGSGAFGTKGKMDKCTFCVQPYEQKDENGNIIENEPIPRCAMVCPGGALLAGEASEIVRVFRERIRGYTAKELVEKVFMV</sequence>
<dbReference type="GO" id="GO:0016491">
    <property type="term" value="F:oxidoreductase activity"/>
    <property type="evidence" value="ECO:0007669"/>
    <property type="project" value="UniProtKB-ARBA"/>
</dbReference>
<dbReference type="HOGENOM" id="CLU_043374_2_1_2"/>
<comment type="function">
    <text evidence="8">Ferredoxins are iron-sulfur proteins that transfer electrons in a wide variety of metabolic reactions.</text>
</comment>
<dbReference type="CDD" id="cd16371">
    <property type="entry name" value="DMSOR_beta_like"/>
    <property type="match status" value="1"/>
</dbReference>
<dbReference type="InterPro" id="IPR017900">
    <property type="entry name" value="4Fe4S_Fe_S_CS"/>
</dbReference>
<dbReference type="AlphaFoldDB" id="F2KMY0"/>
<keyword evidence="5 8" id="KW-0249">Electron transport</keyword>
<keyword evidence="3 8" id="KW-0004">4Fe-4S</keyword>
<dbReference type="InterPro" id="IPR017896">
    <property type="entry name" value="4Fe4S_Fe-S-bd"/>
</dbReference>
<dbReference type="Pfam" id="PF13247">
    <property type="entry name" value="Fer4_11"/>
    <property type="match status" value="1"/>
</dbReference>
<dbReference type="OrthoDB" id="2837at2157"/>
<dbReference type="RefSeq" id="WP_013683918.1">
    <property type="nucleotide sequence ID" value="NC_015320.1"/>
</dbReference>
<evidence type="ECO:0000259" key="9">
    <source>
        <dbReference type="PROSITE" id="PS51379"/>
    </source>
</evidence>
<evidence type="ECO:0000256" key="5">
    <source>
        <dbReference type="ARBA" id="ARBA00022982"/>
    </source>
</evidence>
<keyword evidence="6 8" id="KW-0408">Iron</keyword>
<dbReference type="SUPFAM" id="SSF54862">
    <property type="entry name" value="4Fe-4S ferredoxins"/>
    <property type="match status" value="1"/>
</dbReference>
<evidence type="ECO:0000256" key="8">
    <source>
        <dbReference type="RuleBase" id="RU365098"/>
    </source>
</evidence>
<comment type="cofactor">
    <cofactor evidence="1 8">
        <name>[4Fe-4S] cluster</name>
        <dbReference type="ChEBI" id="CHEBI:49883"/>
    </cofactor>
</comment>
<evidence type="ECO:0000313" key="10">
    <source>
        <dbReference type="EMBL" id="AEA47256.1"/>
    </source>
</evidence>
<dbReference type="PANTHER" id="PTHR43177:SF3">
    <property type="entry name" value="PROTEIN NRFC HOMOLOG"/>
    <property type="match status" value="1"/>
</dbReference>
<evidence type="ECO:0000256" key="3">
    <source>
        <dbReference type="ARBA" id="ARBA00022485"/>
    </source>
</evidence>
<protein>
    <recommendedName>
        <fullName evidence="8">Ferredoxin</fullName>
    </recommendedName>
</protein>
<evidence type="ECO:0000256" key="6">
    <source>
        <dbReference type="ARBA" id="ARBA00023004"/>
    </source>
</evidence>
<proteinExistence type="predicted"/>
<evidence type="ECO:0000256" key="2">
    <source>
        <dbReference type="ARBA" id="ARBA00022448"/>
    </source>
</evidence>
<keyword evidence="11" id="KW-1185">Reference proteome</keyword>
<dbReference type="GeneID" id="10394369"/>
<feature type="domain" description="4Fe-4S ferredoxin-type" evidence="9">
    <location>
        <begin position="78"/>
        <end position="107"/>
    </location>
</feature>
<dbReference type="InterPro" id="IPR000813">
    <property type="entry name" value="7Fe_ferredoxin"/>
</dbReference>
<dbReference type="GO" id="GO:0046872">
    <property type="term" value="F:metal ion binding"/>
    <property type="evidence" value="ECO:0007669"/>
    <property type="project" value="UniProtKB-UniRule"/>
</dbReference>
<dbReference type="PRINTS" id="PR00354">
    <property type="entry name" value="7FE8SFRDOXIN"/>
</dbReference>
<dbReference type="STRING" id="693661.Arcve_1249"/>
<dbReference type="PROSITE" id="PS51379">
    <property type="entry name" value="4FE4S_FER_2"/>
    <property type="match status" value="3"/>
</dbReference>
<gene>
    <name evidence="10" type="ordered locus">Arcve_1249</name>
</gene>
<feature type="domain" description="4Fe-4S ferredoxin-type" evidence="9">
    <location>
        <begin position="2"/>
        <end position="34"/>
    </location>
</feature>
<dbReference type="GO" id="GO:0051539">
    <property type="term" value="F:4 iron, 4 sulfur cluster binding"/>
    <property type="evidence" value="ECO:0007669"/>
    <property type="project" value="UniProtKB-UniRule"/>
</dbReference>
<dbReference type="Gene3D" id="3.30.70.20">
    <property type="match status" value="2"/>
</dbReference>
<name>F2KMY0_ARCVS</name>
<dbReference type="PANTHER" id="PTHR43177">
    <property type="entry name" value="PROTEIN NRFC"/>
    <property type="match status" value="1"/>
</dbReference>
<feature type="domain" description="4Fe-4S ferredoxin-type" evidence="9">
    <location>
        <begin position="45"/>
        <end position="77"/>
    </location>
</feature>
<evidence type="ECO:0000313" key="11">
    <source>
        <dbReference type="Proteomes" id="UP000008136"/>
    </source>
</evidence>
<organism evidence="10 11">
    <name type="scientific">Archaeoglobus veneficus (strain DSM 11195 / SNP6)</name>
    <dbReference type="NCBI Taxonomy" id="693661"/>
    <lineage>
        <taxon>Archaea</taxon>
        <taxon>Methanobacteriati</taxon>
        <taxon>Methanobacteriota</taxon>
        <taxon>Archaeoglobi</taxon>
        <taxon>Archaeoglobales</taxon>
        <taxon>Archaeoglobaceae</taxon>
        <taxon>Archaeoglobus</taxon>
    </lineage>
</organism>
<reference evidence="10 11" key="1">
    <citation type="submission" date="2011-03" db="EMBL/GenBank/DDBJ databases">
        <title>The complete genome of Archaeoglobus veneficus SNP6.</title>
        <authorList>
            <consortium name="US DOE Joint Genome Institute (JGI-PGF)"/>
            <person name="Lucas S."/>
            <person name="Copeland A."/>
            <person name="Lapidus A."/>
            <person name="Bruce D."/>
            <person name="Goodwin L."/>
            <person name="Pitluck S."/>
            <person name="Kyrpides N."/>
            <person name="Mavromatis K."/>
            <person name="Pagani I."/>
            <person name="Ivanova N."/>
            <person name="Mikhailova N."/>
            <person name="Lu M."/>
            <person name="Detter J.C."/>
            <person name="Tapia R."/>
            <person name="Han C."/>
            <person name="Land M."/>
            <person name="Hauser L."/>
            <person name="Markowitz V."/>
            <person name="Cheng J.-F."/>
            <person name="Hugenholtz P."/>
            <person name="Woyke T."/>
            <person name="Wu D."/>
            <person name="Spring S."/>
            <person name="Brambilla E."/>
            <person name="Klenk H.-P."/>
            <person name="Eisen J.A."/>
        </authorList>
    </citation>
    <scope>NUCLEOTIDE SEQUENCE [LARGE SCALE GENOMIC DNA]</scope>
    <source>
        <strain>SNP6</strain>
    </source>
</reference>
<evidence type="ECO:0000256" key="1">
    <source>
        <dbReference type="ARBA" id="ARBA00001966"/>
    </source>
</evidence>
<dbReference type="KEGG" id="ave:Arcve_1249"/>
<accession>F2KMY0</accession>
<dbReference type="PROSITE" id="PS00198">
    <property type="entry name" value="4FE4S_FER_1"/>
    <property type="match status" value="1"/>
</dbReference>
<dbReference type="GO" id="GO:0009055">
    <property type="term" value="F:electron transfer activity"/>
    <property type="evidence" value="ECO:0007669"/>
    <property type="project" value="UniProtKB-UniRule"/>
</dbReference>